<protein>
    <submittedName>
        <fullName evidence="2">Uncharacterized protein</fullName>
    </submittedName>
</protein>
<feature type="transmembrane region" description="Helical" evidence="1">
    <location>
        <begin position="396"/>
        <end position="420"/>
    </location>
</feature>
<dbReference type="Proteomes" id="UP000216446">
    <property type="component" value="Unassembled WGS sequence"/>
</dbReference>
<evidence type="ECO:0000313" key="2">
    <source>
        <dbReference type="EMBL" id="OZC01686.1"/>
    </source>
</evidence>
<name>A0A259TVG0_9BACT</name>
<gene>
    <name evidence="2" type="ORF">BSZ36_01020</name>
</gene>
<comment type="caution">
    <text evidence="2">The sequence shown here is derived from an EMBL/GenBank/DDBJ whole genome shotgun (WGS) entry which is preliminary data.</text>
</comment>
<proteinExistence type="predicted"/>
<accession>A0A259TVG0</accession>
<sequence>MRQAGVRSVRTGLLPDAVIAAADRLGIAVAQELPFADLPAERLLAALPEAERLLAEALALAGRHPSARLFILARGVDTSDPRARPYFERLTALARERGPEGTRTAYLTRFVDDDRAAQTVDLVLLDARGMDPLALMRRWRARHETPVGLGAWGMGVVPGREGGWRRAGTEAHQGRTAERTLDAFLNMDAPPEVAFLSRWRDREERGARAEVAGLRYGLQDAEGLRRPAMEVASGVFTGRQRVFAFDAGAPARARGSGLLVLLGWTLALGLGTLLAVSPRLGGLVPQYFGRRDLYREAIQKGYGLSGAVTVGLATFLALAVGLVLATVLRAFGATDALAVATSGWEADAQSRLVSLVGSPALLGALLAVLYSAWLLFNVVWVGTLAGRRRRMRTVQALSLVVWTRWPWLLLLIGAMAVASLPGAASGPWAATLLVLALVVETIAAYRTMVDLTYVGAVSAARALGLGFAVPFLLILAGSVVFLVSAGAEIGFLWHLAVRS</sequence>
<dbReference type="EMBL" id="MQWB01000001">
    <property type="protein sequence ID" value="OZC01686.1"/>
    <property type="molecule type" value="Genomic_DNA"/>
</dbReference>
<dbReference type="InParanoid" id="A0A259TVG0"/>
<dbReference type="InterPro" id="IPR017853">
    <property type="entry name" value="GH"/>
</dbReference>
<reference evidence="2 3" key="1">
    <citation type="submission" date="2016-11" db="EMBL/GenBank/DDBJ databases">
        <title>Study of marine rhodopsin-containing bacteria.</title>
        <authorList>
            <person name="Yoshizawa S."/>
            <person name="Kumagai Y."/>
            <person name="Kogure K."/>
        </authorList>
    </citation>
    <scope>NUCLEOTIDE SEQUENCE [LARGE SCALE GENOMIC DNA]</scope>
    <source>
        <strain evidence="2 3">SG-29</strain>
    </source>
</reference>
<keyword evidence="1" id="KW-1133">Transmembrane helix</keyword>
<feature type="transmembrane region" description="Helical" evidence="1">
    <location>
        <begin position="258"/>
        <end position="281"/>
    </location>
</feature>
<organism evidence="2 3">
    <name type="scientific">Rubricoccus marinus</name>
    <dbReference type="NCBI Taxonomy" id="716817"/>
    <lineage>
        <taxon>Bacteria</taxon>
        <taxon>Pseudomonadati</taxon>
        <taxon>Rhodothermota</taxon>
        <taxon>Rhodothermia</taxon>
        <taxon>Rhodothermales</taxon>
        <taxon>Rubricoccaceae</taxon>
        <taxon>Rubricoccus</taxon>
    </lineage>
</organism>
<feature type="transmembrane region" description="Helical" evidence="1">
    <location>
        <begin position="426"/>
        <end position="445"/>
    </location>
</feature>
<feature type="transmembrane region" description="Helical" evidence="1">
    <location>
        <begin position="302"/>
        <end position="328"/>
    </location>
</feature>
<evidence type="ECO:0000313" key="3">
    <source>
        <dbReference type="Proteomes" id="UP000216446"/>
    </source>
</evidence>
<keyword evidence="1" id="KW-0472">Membrane</keyword>
<feature type="transmembrane region" description="Helical" evidence="1">
    <location>
        <begin position="452"/>
        <end position="473"/>
    </location>
</feature>
<keyword evidence="3" id="KW-1185">Reference proteome</keyword>
<evidence type="ECO:0000256" key="1">
    <source>
        <dbReference type="SAM" id="Phobius"/>
    </source>
</evidence>
<dbReference type="Gene3D" id="3.20.20.80">
    <property type="entry name" value="Glycosidases"/>
    <property type="match status" value="1"/>
</dbReference>
<dbReference type="SUPFAM" id="SSF51445">
    <property type="entry name" value="(Trans)glycosidases"/>
    <property type="match status" value="1"/>
</dbReference>
<keyword evidence="1" id="KW-0812">Transmembrane</keyword>
<feature type="transmembrane region" description="Helical" evidence="1">
    <location>
        <begin position="360"/>
        <end position="384"/>
    </location>
</feature>
<dbReference type="AlphaFoldDB" id="A0A259TVG0"/>